<keyword evidence="1" id="KW-0732">Signal</keyword>
<evidence type="ECO:0000313" key="3">
    <source>
        <dbReference type="Proteomes" id="UP001604277"/>
    </source>
</evidence>
<sequence length="114" mass="12669">MVVLLLSELVVFLWRFGNWDGGGDGSADLMAGDVDGAERLAIVSDEIVKESLPCVHDATLLNLFWQKSLFPNKYIPFKQFSSRDGPKRVGVQYRSWRAKTVPDSGVILDLLGLD</sequence>
<proteinExistence type="predicted"/>
<organism evidence="2 3">
    <name type="scientific">Forsythia ovata</name>
    <dbReference type="NCBI Taxonomy" id="205694"/>
    <lineage>
        <taxon>Eukaryota</taxon>
        <taxon>Viridiplantae</taxon>
        <taxon>Streptophyta</taxon>
        <taxon>Embryophyta</taxon>
        <taxon>Tracheophyta</taxon>
        <taxon>Spermatophyta</taxon>
        <taxon>Magnoliopsida</taxon>
        <taxon>eudicotyledons</taxon>
        <taxon>Gunneridae</taxon>
        <taxon>Pentapetalae</taxon>
        <taxon>asterids</taxon>
        <taxon>lamiids</taxon>
        <taxon>Lamiales</taxon>
        <taxon>Oleaceae</taxon>
        <taxon>Forsythieae</taxon>
        <taxon>Forsythia</taxon>
    </lineage>
</organism>
<protein>
    <submittedName>
        <fullName evidence="2">Uncharacterized protein</fullName>
    </submittedName>
</protein>
<comment type="caution">
    <text evidence="2">The sequence shown here is derived from an EMBL/GenBank/DDBJ whole genome shotgun (WGS) entry which is preliminary data.</text>
</comment>
<name>A0ABD1TV23_9LAMI</name>
<gene>
    <name evidence="2" type="ORF">Fot_30530</name>
</gene>
<evidence type="ECO:0000256" key="1">
    <source>
        <dbReference type="SAM" id="SignalP"/>
    </source>
</evidence>
<dbReference type="EMBL" id="JBFOLJ010000008">
    <property type="protein sequence ID" value="KAL2516559.1"/>
    <property type="molecule type" value="Genomic_DNA"/>
</dbReference>
<reference evidence="3" key="1">
    <citation type="submission" date="2024-07" db="EMBL/GenBank/DDBJ databases">
        <title>Two chromosome-level genome assemblies of Korean endemic species Abeliophyllum distichum and Forsythia ovata (Oleaceae).</title>
        <authorList>
            <person name="Jang H."/>
        </authorList>
    </citation>
    <scope>NUCLEOTIDE SEQUENCE [LARGE SCALE GENOMIC DNA]</scope>
</reference>
<evidence type="ECO:0000313" key="2">
    <source>
        <dbReference type="EMBL" id="KAL2516559.1"/>
    </source>
</evidence>
<feature type="chain" id="PRO_5044743697" evidence="1">
    <location>
        <begin position="22"/>
        <end position="114"/>
    </location>
</feature>
<feature type="signal peptide" evidence="1">
    <location>
        <begin position="1"/>
        <end position="21"/>
    </location>
</feature>
<dbReference type="Proteomes" id="UP001604277">
    <property type="component" value="Unassembled WGS sequence"/>
</dbReference>
<dbReference type="AlphaFoldDB" id="A0ABD1TV23"/>
<accession>A0ABD1TV23</accession>
<keyword evidence="3" id="KW-1185">Reference proteome</keyword>